<dbReference type="Proteomes" id="UP001454036">
    <property type="component" value="Unassembled WGS sequence"/>
</dbReference>
<name>A0AAV3R7A7_LITER</name>
<sequence>MPFTDRLDVVPFPKGFVLPQFTLFGGSSDPIKHLQGFLTKMTITSNNSDIYAKAYFNSLSDKALVWYVALPLKSIDTYQQTADAIIAKFGSAIQTHQDERALMEIE</sequence>
<evidence type="ECO:0000313" key="1">
    <source>
        <dbReference type="EMBL" id="GAA0170975.1"/>
    </source>
</evidence>
<accession>A0AAV3R7A7</accession>
<organism evidence="1 2">
    <name type="scientific">Lithospermum erythrorhizon</name>
    <name type="common">Purple gromwell</name>
    <name type="synonym">Lithospermum officinale var. erythrorhizon</name>
    <dbReference type="NCBI Taxonomy" id="34254"/>
    <lineage>
        <taxon>Eukaryota</taxon>
        <taxon>Viridiplantae</taxon>
        <taxon>Streptophyta</taxon>
        <taxon>Embryophyta</taxon>
        <taxon>Tracheophyta</taxon>
        <taxon>Spermatophyta</taxon>
        <taxon>Magnoliopsida</taxon>
        <taxon>eudicotyledons</taxon>
        <taxon>Gunneridae</taxon>
        <taxon>Pentapetalae</taxon>
        <taxon>asterids</taxon>
        <taxon>lamiids</taxon>
        <taxon>Boraginales</taxon>
        <taxon>Boraginaceae</taxon>
        <taxon>Boraginoideae</taxon>
        <taxon>Lithospermeae</taxon>
        <taxon>Lithospermum</taxon>
    </lineage>
</organism>
<evidence type="ECO:0008006" key="3">
    <source>
        <dbReference type="Google" id="ProtNLM"/>
    </source>
</evidence>
<gene>
    <name evidence="1" type="ORF">LIER_25121</name>
</gene>
<evidence type="ECO:0000313" key="2">
    <source>
        <dbReference type="Proteomes" id="UP001454036"/>
    </source>
</evidence>
<reference evidence="1 2" key="1">
    <citation type="submission" date="2024-01" db="EMBL/GenBank/DDBJ databases">
        <title>The complete chloroplast genome sequence of Lithospermum erythrorhizon: insights into the phylogenetic relationship among Boraginaceae species and the maternal lineages of purple gromwells.</title>
        <authorList>
            <person name="Okada T."/>
            <person name="Watanabe K."/>
        </authorList>
    </citation>
    <scope>NUCLEOTIDE SEQUENCE [LARGE SCALE GENOMIC DNA]</scope>
</reference>
<dbReference type="PANTHER" id="PTHR33223">
    <property type="entry name" value="CCHC-TYPE DOMAIN-CONTAINING PROTEIN"/>
    <property type="match status" value="1"/>
</dbReference>
<protein>
    <recommendedName>
        <fullName evidence="3">Retrotransposon gag domain-containing protein</fullName>
    </recommendedName>
</protein>
<dbReference type="EMBL" id="BAABME010007473">
    <property type="protein sequence ID" value="GAA0170975.1"/>
    <property type="molecule type" value="Genomic_DNA"/>
</dbReference>
<dbReference type="PANTHER" id="PTHR33223:SF8">
    <property type="entry name" value="OS04G0172440 PROTEIN"/>
    <property type="match status" value="1"/>
</dbReference>
<dbReference type="AlphaFoldDB" id="A0AAV3R7A7"/>
<keyword evidence="2" id="KW-1185">Reference proteome</keyword>
<comment type="caution">
    <text evidence="1">The sequence shown here is derived from an EMBL/GenBank/DDBJ whole genome shotgun (WGS) entry which is preliminary data.</text>
</comment>
<proteinExistence type="predicted"/>